<dbReference type="RefSeq" id="WP_096054492.1">
    <property type="nucleotide sequence ID" value="NZ_CP023344.1"/>
</dbReference>
<organism evidence="1 2">
    <name type="scientific">Nibricoccus aquaticus</name>
    <dbReference type="NCBI Taxonomy" id="2576891"/>
    <lineage>
        <taxon>Bacteria</taxon>
        <taxon>Pseudomonadati</taxon>
        <taxon>Verrucomicrobiota</taxon>
        <taxon>Opitutia</taxon>
        <taxon>Opitutales</taxon>
        <taxon>Opitutaceae</taxon>
        <taxon>Nibricoccus</taxon>
    </lineage>
</organism>
<name>A0A290Q3I6_9BACT</name>
<dbReference type="EMBL" id="CP023344">
    <property type="protein sequence ID" value="ATC62857.1"/>
    <property type="molecule type" value="Genomic_DNA"/>
</dbReference>
<dbReference type="AlphaFoldDB" id="A0A290Q3I6"/>
<dbReference type="Gene3D" id="3.20.20.150">
    <property type="entry name" value="Divalent-metal-dependent TIM barrel enzymes"/>
    <property type="match status" value="1"/>
</dbReference>
<dbReference type="SUPFAM" id="SSF51658">
    <property type="entry name" value="Xylose isomerase-like"/>
    <property type="match status" value="1"/>
</dbReference>
<evidence type="ECO:0000313" key="2">
    <source>
        <dbReference type="Proteomes" id="UP000217265"/>
    </source>
</evidence>
<gene>
    <name evidence="1" type="ORF">CMV30_02140</name>
</gene>
<sequence>MPKNLNDGSNQPPRLKVYLNLGTLTDLPAHSIWPKLKGVEAMAFLKKDGFEGAQDGSAADCRAAGIGSAGSGRIDSVAEAKEFAKKMKDAGHDAATAHVGTGFEDDAQMDALVRATVEASDELNFPLYIETHRATITQDVWRTIQLTKRVPAVRFNGDFSHYYTGQELAYGDIEAKWRAMQPIFDRVSFMHGRIGNTSCMQVDIADGKPPVPQAFGMCDFLAHYRAMWTHAMTGFLKSAKPGDYLVLAPEILSPAIYYGRKFTQPDGTLREESDRYAQALVYARIARECFEQAKQRS</sequence>
<reference evidence="1 2" key="1">
    <citation type="submission" date="2017-09" db="EMBL/GenBank/DDBJ databases">
        <title>Complete genome sequence of Verrucomicrobial strain HZ-65, isolated from freshwater.</title>
        <authorList>
            <person name="Choi A."/>
        </authorList>
    </citation>
    <scope>NUCLEOTIDE SEQUENCE [LARGE SCALE GENOMIC DNA]</scope>
    <source>
        <strain evidence="1 2">HZ-65</strain>
    </source>
</reference>
<accession>A0A290Q3I6</accession>
<evidence type="ECO:0000313" key="1">
    <source>
        <dbReference type="EMBL" id="ATC62857.1"/>
    </source>
</evidence>
<protein>
    <recommendedName>
        <fullName evidence="3">Xylose isomerase</fullName>
    </recommendedName>
</protein>
<proteinExistence type="predicted"/>
<evidence type="ECO:0008006" key="3">
    <source>
        <dbReference type="Google" id="ProtNLM"/>
    </source>
</evidence>
<dbReference type="Proteomes" id="UP000217265">
    <property type="component" value="Chromosome"/>
</dbReference>
<dbReference type="InterPro" id="IPR036237">
    <property type="entry name" value="Xyl_isomerase-like_sf"/>
</dbReference>
<dbReference type="OrthoDB" id="2555274at2"/>
<dbReference type="KEGG" id="vbh:CMV30_02140"/>
<keyword evidence="2" id="KW-1185">Reference proteome</keyword>